<protein>
    <submittedName>
        <fullName evidence="2">Uncharacterized protein</fullName>
    </submittedName>
</protein>
<accession>A0ABD0Z055</accession>
<sequence>MASKRRNMFQKNKTQQTTENETGMPEKIFTITGFHRFEQTRDGYDKLTLIQHTRSARSDCRTDGSGTGKSNQSQIKPVPLNAASGAGLPVATFFETGPESDALLTENSSRPPSLQPAWWVQGNERGRTECLLVALRDIEVIIEALLEMH</sequence>
<feature type="region of interest" description="Disordered" evidence="1">
    <location>
        <begin position="1"/>
        <end position="24"/>
    </location>
</feature>
<evidence type="ECO:0000256" key="1">
    <source>
        <dbReference type="SAM" id="MobiDB-lite"/>
    </source>
</evidence>
<gene>
    <name evidence="2" type="ORF">AAG570_012114</name>
</gene>
<reference evidence="2 3" key="1">
    <citation type="submission" date="2024-07" db="EMBL/GenBank/DDBJ databases">
        <title>Chromosome-level genome assembly of the water stick insect Ranatra chinensis (Heteroptera: Nepidae).</title>
        <authorList>
            <person name="Liu X."/>
        </authorList>
    </citation>
    <scope>NUCLEOTIDE SEQUENCE [LARGE SCALE GENOMIC DNA]</scope>
    <source>
        <strain evidence="2">Cailab_2021Rc</strain>
        <tissue evidence="2">Muscle</tissue>
    </source>
</reference>
<organism evidence="2 3">
    <name type="scientific">Ranatra chinensis</name>
    <dbReference type="NCBI Taxonomy" id="642074"/>
    <lineage>
        <taxon>Eukaryota</taxon>
        <taxon>Metazoa</taxon>
        <taxon>Ecdysozoa</taxon>
        <taxon>Arthropoda</taxon>
        <taxon>Hexapoda</taxon>
        <taxon>Insecta</taxon>
        <taxon>Pterygota</taxon>
        <taxon>Neoptera</taxon>
        <taxon>Paraneoptera</taxon>
        <taxon>Hemiptera</taxon>
        <taxon>Heteroptera</taxon>
        <taxon>Panheteroptera</taxon>
        <taxon>Nepomorpha</taxon>
        <taxon>Nepidae</taxon>
        <taxon>Ranatrinae</taxon>
        <taxon>Ranatra</taxon>
    </lineage>
</organism>
<dbReference type="Proteomes" id="UP001558652">
    <property type="component" value="Unassembled WGS sequence"/>
</dbReference>
<evidence type="ECO:0000313" key="3">
    <source>
        <dbReference type="Proteomes" id="UP001558652"/>
    </source>
</evidence>
<evidence type="ECO:0000313" key="2">
    <source>
        <dbReference type="EMBL" id="KAL1130873.1"/>
    </source>
</evidence>
<comment type="caution">
    <text evidence="2">The sequence shown here is derived from an EMBL/GenBank/DDBJ whole genome shotgun (WGS) entry which is preliminary data.</text>
</comment>
<dbReference type="EMBL" id="JBFDAA010000007">
    <property type="protein sequence ID" value="KAL1130873.1"/>
    <property type="molecule type" value="Genomic_DNA"/>
</dbReference>
<dbReference type="AlphaFoldDB" id="A0ABD0Z055"/>
<feature type="region of interest" description="Disordered" evidence="1">
    <location>
        <begin position="55"/>
        <end position="76"/>
    </location>
</feature>
<name>A0ABD0Z055_9HEMI</name>
<proteinExistence type="predicted"/>
<feature type="compositionally biased region" description="Polar residues" evidence="1">
    <location>
        <begin position="9"/>
        <end position="21"/>
    </location>
</feature>
<keyword evidence="3" id="KW-1185">Reference proteome</keyword>